<dbReference type="Gene3D" id="3.30.530.20">
    <property type="match status" value="1"/>
</dbReference>
<organism evidence="3 4">
    <name type="scientific">Nocardioides albidus</name>
    <dbReference type="NCBI Taxonomy" id="1517589"/>
    <lineage>
        <taxon>Bacteria</taxon>
        <taxon>Bacillati</taxon>
        <taxon>Actinomycetota</taxon>
        <taxon>Actinomycetes</taxon>
        <taxon>Propionibacteriales</taxon>
        <taxon>Nocardioidaceae</taxon>
        <taxon>Nocardioides</taxon>
    </lineage>
</organism>
<feature type="compositionally biased region" description="Pro residues" evidence="1">
    <location>
        <begin position="176"/>
        <end position="193"/>
    </location>
</feature>
<protein>
    <submittedName>
        <fullName evidence="3">Carbon monoxide dehydrogenase</fullName>
    </submittedName>
</protein>
<dbReference type="AlphaFoldDB" id="A0A5C4VWZ4"/>
<dbReference type="CDD" id="cd07823">
    <property type="entry name" value="SRPBCC_5"/>
    <property type="match status" value="1"/>
</dbReference>
<keyword evidence="2" id="KW-0472">Membrane</keyword>
<dbReference type="PANTHER" id="PTHR38588">
    <property type="entry name" value="BLL0334 PROTEIN"/>
    <property type="match status" value="1"/>
</dbReference>
<dbReference type="Proteomes" id="UP000313231">
    <property type="component" value="Unassembled WGS sequence"/>
</dbReference>
<dbReference type="RefSeq" id="WP_139622776.1">
    <property type="nucleotide sequence ID" value="NZ_VDMP01000023.1"/>
</dbReference>
<reference evidence="3 4" key="1">
    <citation type="journal article" date="2016" name="Int. J. Syst. Evol. Microbiol.">
        <title>Nocardioides albidus sp. nov., an actinobacterium isolated from garden soil.</title>
        <authorList>
            <person name="Singh H."/>
            <person name="Du J."/>
            <person name="Trinh H."/>
            <person name="Won K."/>
            <person name="Yang J.E."/>
            <person name="Yin C."/>
            <person name="Kook M."/>
            <person name="Yi T.H."/>
        </authorList>
    </citation>
    <scope>NUCLEOTIDE SEQUENCE [LARGE SCALE GENOMIC DNA]</scope>
    <source>
        <strain evidence="3 4">CCTCC AB 2015297</strain>
    </source>
</reference>
<keyword evidence="2" id="KW-0812">Transmembrane</keyword>
<evidence type="ECO:0000256" key="1">
    <source>
        <dbReference type="SAM" id="MobiDB-lite"/>
    </source>
</evidence>
<dbReference type="Pfam" id="PF06240">
    <property type="entry name" value="COXG"/>
    <property type="match status" value="1"/>
</dbReference>
<dbReference type="PANTHER" id="PTHR38588:SF1">
    <property type="entry name" value="BLL0334 PROTEIN"/>
    <property type="match status" value="1"/>
</dbReference>
<proteinExistence type="predicted"/>
<dbReference type="OrthoDB" id="9808623at2"/>
<dbReference type="EMBL" id="VDMP01000023">
    <property type="protein sequence ID" value="TNM40430.1"/>
    <property type="molecule type" value="Genomic_DNA"/>
</dbReference>
<gene>
    <name evidence="3" type="ORF">FHP29_10270</name>
</gene>
<name>A0A5C4VWZ4_9ACTN</name>
<evidence type="ECO:0000313" key="4">
    <source>
        <dbReference type="Proteomes" id="UP000313231"/>
    </source>
</evidence>
<evidence type="ECO:0000313" key="3">
    <source>
        <dbReference type="EMBL" id="TNM40430.1"/>
    </source>
</evidence>
<keyword evidence="2" id="KW-1133">Transmembrane helix</keyword>
<evidence type="ECO:0000256" key="2">
    <source>
        <dbReference type="SAM" id="Phobius"/>
    </source>
</evidence>
<comment type="caution">
    <text evidence="3">The sequence shown here is derived from an EMBL/GenBank/DDBJ whole genome shotgun (WGS) entry which is preliminary data.</text>
</comment>
<dbReference type="InterPro" id="IPR010419">
    <property type="entry name" value="CO_DH_gsu"/>
</dbReference>
<feature type="transmembrane region" description="Helical" evidence="2">
    <location>
        <begin position="216"/>
        <end position="233"/>
    </location>
</feature>
<keyword evidence="4" id="KW-1185">Reference proteome</keyword>
<dbReference type="InterPro" id="IPR023393">
    <property type="entry name" value="START-like_dom_sf"/>
</dbReference>
<feature type="region of interest" description="Disordered" evidence="1">
    <location>
        <begin position="152"/>
        <end position="199"/>
    </location>
</feature>
<sequence length="243" mass="25241">MDLSHSFTVPTSLDATWAHFQDIGGLAECFPGAQVTSVGEDEDGAPTFEGTCKVKLGPIALVYTGSGKFVERDEAGRRFVVDAKGRDKRGNGTAGAKVTVTMSDAGGDRTQVDVVTDLAITGKPAQFGRGVMQDVSDKLLGQFVSCLEQRLAGDGSDGASDQPADQSADQSADQPADPPSGPSPQPTSQPTPIRPAADDDALDLGSAVLPVLLKSYGKQVGAVLALVVALAFLRRRKGSRKGR</sequence>
<accession>A0A5C4VWZ4</accession>
<dbReference type="SUPFAM" id="SSF55961">
    <property type="entry name" value="Bet v1-like"/>
    <property type="match status" value="1"/>
</dbReference>